<evidence type="ECO:0000259" key="2">
    <source>
        <dbReference type="Pfam" id="PF18288"/>
    </source>
</evidence>
<dbReference type="RefSeq" id="WP_306725733.1">
    <property type="nucleotide sequence ID" value="NZ_JAVDNV010000013.1"/>
</dbReference>
<comment type="caution">
    <text evidence="3">The sequence shown here is derived from an EMBL/GenBank/DDBJ whole genome shotgun (WGS) entry which is preliminary data.</text>
</comment>
<dbReference type="SUPFAM" id="SSF56529">
    <property type="entry name" value="FAH"/>
    <property type="match status" value="1"/>
</dbReference>
<sequence length="327" mass="35620">MKLATWDNGERDGRLVVISQDLRQMADAGDIAPTLQQALERSAETWPALAARYQALNENRCASAQPCDLRQLMAPLPRAWQWLDGSAFLSHSARMQQAFSLPPIAGIESIPLMYQGCGDDFLGPYAEIPYGTDEDGLDFEGEFAVIVDEVERGCTPRDALARVRLIVQLNDISMRTYAPRELQTGFGFIHAKPSSAFAPVAVTPDELGRAWIDGRVDLPLRVLRNGRLVGCLEGGEMHFNFGELIAHAAKTRRLRAGTVVGSGTVSGENAARGASCIAELRAIEMLAHGQPQTPFLQPGERVVMEARTPDDKPLFGALDQTVAAPVR</sequence>
<gene>
    <name evidence="3" type="ORF">RBJ30_17915</name>
</gene>
<organism evidence="3 4">
    <name type="scientific">Pluralibacter gergoviae</name>
    <name type="common">Enterobacter gergoviae</name>
    <dbReference type="NCBI Taxonomy" id="61647"/>
    <lineage>
        <taxon>Bacteria</taxon>
        <taxon>Pseudomonadati</taxon>
        <taxon>Pseudomonadota</taxon>
        <taxon>Gammaproteobacteria</taxon>
        <taxon>Enterobacterales</taxon>
        <taxon>Enterobacteriaceae</taxon>
        <taxon>Pluralibacter</taxon>
    </lineage>
</organism>
<reference evidence="3" key="1">
    <citation type="submission" date="2023-08" db="EMBL/GenBank/DDBJ databases">
        <title>WGS of pathogenic bacterial species, Los Angeles County Public Health Laboratories.</title>
        <authorList>
            <person name="Garrigues J.M."/>
            <person name="Green N.M."/>
        </authorList>
    </citation>
    <scope>NUCLEOTIDE SEQUENCE</scope>
    <source>
        <strain evidence="3">LACPHL-BACT-2023-00068</strain>
    </source>
</reference>
<accession>A0AAW8HR72</accession>
<dbReference type="InterPro" id="IPR011234">
    <property type="entry name" value="Fumarylacetoacetase-like_C"/>
</dbReference>
<dbReference type="InterPro" id="IPR041072">
    <property type="entry name" value="FAA_hydro_N"/>
</dbReference>
<protein>
    <submittedName>
        <fullName evidence="3">Fumarylacetoacetate hydrolase family protein</fullName>
    </submittedName>
</protein>
<dbReference type="InterPro" id="IPR036663">
    <property type="entry name" value="Fumarylacetoacetase_C_sf"/>
</dbReference>
<dbReference type="GO" id="GO:0016787">
    <property type="term" value="F:hydrolase activity"/>
    <property type="evidence" value="ECO:0007669"/>
    <property type="project" value="UniProtKB-KW"/>
</dbReference>
<dbReference type="EMBL" id="JAVDNV010000013">
    <property type="protein sequence ID" value="MDQ2310962.1"/>
    <property type="molecule type" value="Genomic_DNA"/>
</dbReference>
<feature type="domain" description="Fumarylacetoacetase N-terminal" evidence="2">
    <location>
        <begin position="1"/>
        <end position="78"/>
    </location>
</feature>
<dbReference type="Pfam" id="PF01557">
    <property type="entry name" value="FAA_hydrolase"/>
    <property type="match status" value="1"/>
</dbReference>
<proteinExistence type="predicted"/>
<feature type="domain" description="Fumarylacetoacetase-like C-terminal" evidence="1">
    <location>
        <begin position="83"/>
        <end position="322"/>
    </location>
</feature>
<dbReference type="Pfam" id="PF18288">
    <property type="entry name" value="FAA_hydro_N_2"/>
    <property type="match status" value="1"/>
</dbReference>
<name>A0AAW8HR72_PLUGE</name>
<keyword evidence="3" id="KW-0378">Hydrolase</keyword>
<evidence type="ECO:0000259" key="1">
    <source>
        <dbReference type="Pfam" id="PF01557"/>
    </source>
</evidence>
<evidence type="ECO:0000313" key="3">
    <source>
        <dbReference type="EMBL" id="MDQ2310962.1"/>
    </source>
</evidence>
<dbReference type="PANTHER" id="PTHR43211:SF1">
    <property type="entry name" value="BLL6422 PROTEIN"/>
    <property type="match status" value="1"/>
</dbReference>
<dbReference type="AlphaFoldDB" id="A0AAW8HR72"/>
<dbReference type="PANTHER" id="PTHR43211">
    <property type="entry name" value="FUMARYLACETOACETATE HYDROLASE"/>
    <property type="match status" value="1"/>
</dbReference>
<dbReference type="Proteomes" id="UP001236270">
    <property type="component" value="Unassembled WGS sequence"/>
</dbReference>
<dbReference type="Gene3D" id="3.90.850.10">
    <property type="entry name" value="Fumarylacetoacetase-like, C-terminal domain"/>
    <property type="match status" value="1"/>
</dbReference>
<evidence type="ECO:0000313" key="4">
    <source>
        <dbReference type="Proteomes" id="UP001236270"/>
    </source>
</evidence>